<dbReference type="EMBL" id="CP031598">
    <property type="protein sequence ID" value="QEW28887.1"/>
    <property type="molecule type" value="Genomic_DNA"/>
</dbReference>
<dbReference type="Gene3D" id="2.170.16.10">
    <property type="entry name" value="Hedgehog/Intein (Hint) domain"/>
    <property type="match status" value="1"/>
</dbReference>
<dbReference type="InterPro" id="IPR036844">
    <property type="entry name" value="Hint_dom_sf"/>
</dbReference>
<accession>A0A5P3AHR8</accession>
<protein>
    <recommendedName>
        <fullName evidence="1">Hedgehog/Intein (Hint) domain-containing protein</fullName>
    </recommendedName>
</protein>
<dbReference type="InterPro" id="IPR028992">
    <property type="entry name" value="Hedgehog/Intein_dom"/>
</dbReference>
<dbReference type="SUPFAM" id="SSF51294">
    <property type="entry name" value="Hedgehog/intein (Hint) domain"/>
    <property type="match status" value="1"/>
</dbReference>
<dbReference type="Pfam" id="PF13403">
    <property type="entry name" value="Hint_2"/>
    <property type="match status" value="1"/>
</dbReference>
<dbReference type="Proteomes" id="UP000325785">
    <property type="component" value="Chromosome"/>
</dbReference>
<dbReference type="OrthoDB" id="6305173at2"/>
<dbReference type="RefSeq" id="WP_082647243.1">
    <property type="nucleotide sequence ID" value="NZ_CP031598.1"/>
</dbReference>
<organism evidence="2 3">
    <name type="scientific">Roseovarius indicus</name>
    <dbReference type="NCBI Taxonomy" id="540747"/>
    <lineage>
        <taxon>Bacteria</taxon>
        <taxon>Pseudomonadati</taxon>
        <taxon>Pseudomonadota</taxon>
        <taxon>Alphaproteobacteria</taxon>
        <taxon>Rhodobacterales</taxon>
        <taxon>Roseobacteraceae</taxon>
        <taxon>Roseovarius</taxon>
    </lineage>
</organism>
<gene>
    <name evidence="2" type="ORF">RIdsm_04727</name>
</gene>
<proteinExistence type="predicted"/>
<dbReference type="AlphaFoldDB" id="A0A5P3AHR8"/>
<name>A0A5P3AHR8_9RHOB</name>
<feature type="domain" description="Hedgehog/Intein (Hint)" evidence="1">
    <location>
        <begin position="158"/>
        <end position="303"/>
    </location>
</feature>
<sequence>MAGEMYLLSGDQIATYGSWSASFPGGKSNLHLNNVETLGDADSRYFLVRTQGDGDTVTNGQYFEVYEAVDDGNGNLVPGPTPVIPATYATPDAYNNTGAGDDYVIFGMYGGSKYVVDLSGFDDTSTASYMQGEDVLPGGDGEMNTYTLEEANPDASAVCFARGTLIRTPSGDVPVERLKVGKRVCVHGGKPQKIRWIARRRIVLGKANRHLAPIRIARDAFGSGKPLCDLTVSPNHRVMHRSSWAQLWFETPSVLLAAKFIVNGTTVVQETGATSVEYWHMLFDDHEVVWSNGVLTESLHPGDVALTGMARASRNELLEIFPELAGCGAVQRQTRFPSLRRYEADLLVRSGDLQLSADAF</sequence>
<evidence type="ECO:0000313" key="3">
    <source>
        <dbReference type="Proteomes" id="UP000325785"/>
    </source>
</evidence>
<evidence type="ECO:0000313" key="2">
    <source>
        <dbReference type="EMBL" id="QEW28887.1"/>
    </source>
</evidence>
<evidence type="ECO:0000259" key="1">
    <source>
        <dbReference type="Pfam" id="PF13403"/>
    </source>
</evidence>
<reference evidence="2 3" key="1">
    <citation type="submission" date="2018-08" db="EMBL/GenBank/DDBJ databases">
        <title>Genetic Globetrotter - A new plasmid hitch-hiking vast phylogenetic and geographic distances.</title>
        <authorList>
            <person name="Vollmers J."/>
            <person name="Petersen J."/>
        </authorList>
    </citation>
    <scope>NUCLEOTIDE SEQUENCE [LARGE SCALE GENOMIC DNA]</scope>
    <source>
        <strain evidence="2 3">DSM 26383</strain>
    </source>
</reference>
<dbReference type="KEGG" id="rid:RIdsm_04727"/>